<evidence type="ECO:0000313" key="4">
    <source>
        <dbReference type="EMBL" id="RDY29868.1"/>
    </source>
</evidence>
<evidence type="ECO:0000313" key="5">
    <source>
        <dbReference type="Proteomes" id="UP000216411"/>
    </source>
</evidence>
<proteinExistence type="predicted"/>
<comment type="caution">
    <text evidence="4">The sequence shown here is derived from an EMBL/GenBank/DDBJ whole genome shotgun (WGS) entry which is preliminary data.</text>
</comment>
<dbReference type="InterPro" id="IPR050640">
    <property type="entry name" value="Bact_2-comp_sensor_kinase"/>
</dbReference>
<gene>
    <name evidence="4" type="ORF">CG710_017670</name>
</gene>
<keyword evidence="4" id="KW-0808">Transferase</keyword>
<keyword evidence="5" id="KW-1185">Reference proteome</keyword>
<dbReference type="Gene3D" id="6.10.340.10">
    <property type="match status" value="1"/>
</dbReference>
<feature type="domain" description="Signal transduction histidine kinase internal region" evidence="3">
    <location>
        <begin position="367"/>
        <end position="444"/>
    </location>
</feature>
<evidence type="ECO:0000259" key="2">
    <source>
        <dbReference type="Pfam" id="PF02518"/>
    </source>
</evidence>
<keyword evidence="1" id="KW-1133">Transmembrane helix</keyword>
<dbReference type="SUPFAM" id="SSF55874">
    <property type="entry name" value="ATPase domain of HSP90 chaperone/DNA topoisomerase II/histidine kinase"/>
    <property type="match status" value="1"/>
</dbReference>
<dbReference type="Gene3D" id="3.30.565.10">
    <property type="entry name" value="Histidine kinase-like ATPase, C-terminal domain"/>
    <property type="match status" value="1"/>
</dbReference>
<dbReference type="GO" id="GO:0016020">
    <property type="term" value="C:membrane"/>
    <property type="evidence" value="ECO:0007669"/>
    <property type="project" value="InterPro"/>
</dbReference>
<dbReference type="PANTHER" id="PTHR34220:SF7">
    <property type="entry name" value="SENSOR HISTIDINE KINASE YPDA"/>
    <property type="match status" value="1"/>
</dbReference>
<keyword evidence="4" id="KW-0418">Kinase</keyword>
<evidence type="ECO:0000256" key="1">
    <source>
        <dbReference type="SAM" id="Phobius"/>
    </source>
</evidence>
<protein>
    <submittedName>
        <fullName evidence="4">Histidine kinase</fullName>
    </submittedName>
</protein>
<feature type="domain" description="Histidine kinase/HSP90-like ATPase" evidence="2">
    <location>
        <begin position="464"/>
        <end position="569"/>
    </location>
</feature>
<feature type="transmembrane region" description="Helical" evidence="1">
    <location>
        <begin position="274"/>
        <end position="300"/>
    </location>
</feature>
<dbReference type="Proteomes" id="UP000216411">
    <property type="component" value="Unassembled WGS sequence"/>
</dbReference>
<organism evidence="4 5">
    <name type="scientific">Lachnotalea glycerini</name>
    <dbReference type="NCBI Taxonomy" id="1763509"/>
    <lineage>
        <taxon>Bacteria</taxon>
        <taxon>Bacillati</taxon>
        <taxon>Bacillota</taxon>
        <taxon>Clostridia</taxon>
        <taxon>Lachnospirales</taxon>
        <taxon>Lachnospiraceae</taxon>
        <taxon>Lachnotalea</taxon>
    </lineage>
</organism>
<evidence type="ECO:0000259" key="3">
    <source>
        <dbReference type="Pfam" id="PF06580"/>
    </source>
</evidence>
<dbReference type="InterPro" id="IPR036890">
    <property type="entry name" value="HATPase_C_sf"/>
</dbReference>
<reference evidence="4 5" key="1">
    <citation type="journal article" date="2017" name="Genome Announc.">
        <title>Draft Genome Sequence of a Sporulating and Motile Strain of Lachnotalea glycerini Isolated from Water in Quebec City, Canada.</title>
        <authorList>
            <person name="Maheux A.F."/>
            <person name="Boudreau D.K."/>
            <person name="Berube E."/>
            <person name="Boissinot M."/>
            <person name="Raymond F."/>
            <person name="Brodeur S."/>
            <person name="Corbeil J."/>
            <person name="Isabel S."/>
            <person name="Omar R.F."/>
            <person name="Bergeron M.G."/>
        </authorList>
    </citation>
    <scope>NUCLEOTIDE SEQUENCE [LARGE SCALE GENOMIC DNA]</scope>
    <source>
        <strain evidence="4 5">CCRI-19302</strain>
    </source>
</reference>
<keyword evidence="1" id="KW-0472">Membrane</keyword>
<dbReference type="EMBL" id="NOKA02000060">
    <property type="protein sequence ID" value="RDY29868.1"/>
    <property type="molecule type" value="Genomic_DNA"/>
</dbReference>
<sequence>MRHPKHRKQRNIAQQMKGILTILLVVLAFYVVGSVILLDKIRGQAIQEMNEMSKLYTNEIDNRFFRISRNLFSTMAEKDQSDSVFWNYIDAMKEDRTNSDYSVKKLREYSLSNAWEYGTEYQFFIYLDEEQQYYKLSMTDEDGYEEEAKLKKAILNQITQIKNTSYSVKKKWNTMSVDNENYICKIAQNKDVYLGCYVNIKSILEPFSNIIMGKNGYVRLVDGQNQIVDELTSEGIVANGNEKNVSDRYSIIKKLKQAPFQIQIRISSERILDVMMGSMMVLLGLTVTFIIAGVAILVYLRKNLLKPVQQFTRNLEKYDKGDYAFHLTEVNLLELEQIDDKFKYMIHQIKRLKITLYEQELQKNTIELDYLKLQIRPHFYLNCLNFIYSMIDFKQYDNASKMILATSDYLQYIFRNANEAVAVCAETNHCRDYLDILLLRYPESFEYYIEVHEEVKEASILPFLIQVFVENAAKHALTLEEKILISVTVYPEDRTDGKYVNIYISDTGKGYPEKILQTLKSGKGISKEGRHLGIENCLRRFHYYYKEQGNINFDNSPLGGAIVDIHIPYYRYQNNGGCE</sequence>
<dbReference type="GO" id="GO:0000155">
    <property type="term" value="F:phosphorelay sensor kinase activity"/>
    <property type="evidence" value="ECO:0007669"/>
    <property type="project" value="InterPro"/>
</dbReference>
<name>A0A371JB29_9FIRM</name>
<feature type="transmembrane region" description="Helical" evidence="1">
    <location>
        <begin position="20"/>
        <end position="38"/>
    </location>
</feature>
<accession>A0A371JB29</accession>
<keyword evidence="1" id="KW-0812">Transmembrane</keyword>
<dbReference type="PANTHER" id="PTHR34220">
    <property type="entry name" value="SENSOR HISTIDINE KINASE YPDA"/>
    <property type="match status" value="1"/>
</dbReference>
<dbReference type="AlphaFoldDB" id="A0A371JB29"/>
<dbReference type="InterPro" id="IPR010559">
    <property type="entry name" value="Sig_transdc_His_kin_internal"/>
</dbReference>
<dbReference type="Pfam" id="PF02518">
    <property type="entry name" value="HATPase_c"/>
    <property type="match status" value="1"/>
</dbReference>
<dbReference type="InterPro" id="IPR003594">
    <property type="entry name" value="HATPase_dom"/>
</dbReference>
<dbReference type="RefSeq" id="WP_094380030.1">
    <property type="nucleotide sequence ID" value="NZ_NOKA02000060.1"/>
</dbReference>
<dbReference type="OrthoDB" id="759642at2"/>
<dbReference type="Pfam" id="PF06580">
    <property type="entry name" value="His_kinase"/>
    <property type="match status" value="1"/>
</dbReference>